<name>A0A7D9DKX2_PARCT</name>
<comment type="caution">
    <text evidence="1">The sequence shown here is derived from an EMBL/GenBank/DDBJ whole genome shotgun (WGS) entry which is preliminary data.</text>
</comment>
<dbReference type="Gene3D" id="3.30.420.10">
    <property type="entry name" value="Ribonuclease H-like superfamily/Ribonuclease H"/>
    <property type="match status" value="1"/>
</dbReference>
<accession>A0A7D9DKX2</accession>
<dbReference type="AlphaFoldDB" id="A0A7D9DKX2"/>
<organism evidence="1 2">
    <name type="scientific">Paramuricea clavata</name>
    <name type="common">Red gorgonian</name>
    <name type="synonym">Violescent sea-whip</name>
    <dbReference type="NCBI Taxonomy" id="317549"/>
    <lineage>
        <taxon>Eukaryota</taxon>
        <taxon>Metazoa</taxon>
        <taxon>Cnidaria</taxon>
        <taxon>Anthozoa</taxon>
        <taxon>Octocorallia</taxon>
        <taxon>Malacalcyonacea</taxon>
        <taxon>Plexauridae</taxon>
        <taxon>Paramuricea</taxon>
    </lineage>
</organism>
<dbReference type="PANTHER" id="PTHR47331:SF5">
    <property type="entry name" value="RIBONUCLEASE H"/>
    <property type="match status" value="1"/>
</dbReference>
<keyword evidence="2" id="KW-1185">Reference proteome</keyword>
<evidence type="ECO:0000313" key="2">
    <source>
        <dbReference type="Proteomes" id="UP001152795"/>
    </source>
</evidence>
<sequence length="107" mass="12386">MAELPYDCLQPAPAFTFCAVDYFGPWHIKEGWKELKRYGVLFTCLSSRAIHLETAKSLETDSFINALRRFLVRRGPIQQLRSDRGTNLVAARRKLKEALQQMDKEKV</sequence>
<proteinExistence type="predicted"/>
<dbReference type="Proteomes" id="UP001152795">
    <property type="component" value="Unassembled WGS sequence"/>
</dbReference>
<dbReference type="InterPro" id="IPR012337">
    <property type="entry name" value="RNaseH-like_sf"/>
</dbReference>
<dbReference type="GO" id="GO:0003676">
    <property type="term" value="F:nucleic acid binding"/>
    <property type="evidence" value="ECO:0007669"/>
    <property type="project" value="InterPro"/>
</dbReference>
<gene>
    <name evidence="1" type="ORF">PACLA_8A053768</name>
</gene>
<dbReference type="OrthoDB" id="10068969at2759"/>
<dbReference type="InterPro" id="IPR036397">
    <property type="entry name" value="RNaseH_sf"/>
</dbReference>
<reference evidence="1" key="1">
    <citation type="submission" date="2020-04" db="EMBL/GenBank/DDBJ databases">
        <authorList>
            <person name="Alioto T."/>
            <person name="Alioto T."/>
            <person name="Gomez Garrido J."/>
        </authorList>
    </citation>
    <scope>NUCLEOTIDE SEQUENCE</scope>
    <source>
        <strain evidence="1">A484AB</strain>
    </source>
</reference>
<dbReference type="PANTHER" id="PTHR47331">
    <property type="entry name" value="PHD-TYPE DOMAIN-CONTAINING PROTEIN"/>
    <property type="match status" value="1"/>
</dbReference>
<dbReference type="SUPFAM" id="SSF53098">
    <property type="entry name" value="Ribonuclease H-like"/>
    <property type="match status" value="1"/>
</dbReference>
<evidence type="ECO:0000313" key="1">
    <source>
        <dbReference type="EMBL" id="CAB3987709.1"/>
    </source>
</evidence>
<protein>
    <submittedName>
        <fullName evidence="1">Uncharacterized protein LOC110065093</fullName>
    </submittedName>
</protein>
<dbReference type="EMBL" id="CACRXK020001219">
    <property type="protein sequence ID" value="CAB3987709.1"/>
    <property type="molecule type" value="Genomic_DNA"/>
</dbReference>